<dbReference type="PATRIC" id="fig|1395513.3.peg.1652"/>
<reference evidence="1 2" key="1">
    <citation type="journal article" date="2013" name="Genome Announc.">
        <title>Genome Sequence of Sporolactobacillus laevolacticus DSM442, an Efficient Polymer-Grade D-Lactate Producer from Agricultural Waste Cottonseed as a Nitrogen Source.</title>
        <authorList>
            <person name="Wang H."/>
            <person name="Wang L."/>
            <person name="Ju J."/>
            <person name="Yu B."/>
            <person name="Ma Y."/>
        </authorList>
    </citation>
    <scope>NUCLEOTIDE SEQUENCE [LARGE SCALE GENOMIC DNA]</scope>
    <source>
        <strain evidence="1 2">DSM 442</strain>
    </source>
</reference>
<dbReference type="STRING" id="1395513.P343_08150"/>
<dbReference type="RefSeq" id="WP_023509897.1">
    <property type="nucleotide sequence ID" value="NZ_AWTC01000006.1"/>
</dbReference>
<dbReference type="AlphaFoldDB" id="V6IY17"/>
<proteinExistence type="predicted"/>
<dbReference type="Proteomes" id="UP000018296">
    <property type="component" value="Unassembled WGS sequence"/>
</dbReference>
<comment type="caution">
    <text evidence="1">The sequence shown here is derived from an EMBL/GenBank/DDBJ whole genome shotgun (WGS) entry which is preliminary data.</text>
</comment>
<dbReference type="OrthoDB" id="9981673at2"/>
<keyword evidence="2" id="KW-1185">Reference proteome</keyword>
<accession>V6IY17</accession>
<dbReference type="EMBL" id="AWTC01000006">
    <property type="protein sequence ID" value="EST12235.1"/>
    <property type="molecule type" value="Genomic_DNA"/>
</dbReference>
<sequence length="88" mass="10373">MNLFTDELKEHFSEKDFPAVQERIECIERMFHAWQLRIALGELEDADTNIDEICACMDELIALVNKPEQQFLSTVEHLKIVRIVVRKK</sequence>
<evidence type="ECO:0000313" key="2">
    <source>
        <dbReference type="Proteomes" id="UP000018296"/>
    </source>
</evidence>
<gene>
    <name evidence="1" type="ORF">P343_08150</name>
</gene>
<organism evidence="1 2">
    <name type="scientific">Sporolactobacillus laevolacticus DSM 442</name>
    <dbReference type="NCBI Taxonomy" id="1395513"/>
    <lineage>
        <taxon>Bacteria</taxon>
        <taxon>Bacillati</taxon>
        <taxon>Bacillota</taxon>
        <taxon>Bacilli</taxon>
        <taxon>Bacillales</taxon>
        <taxon>Sporolactobacillaceae</taxon>
        <taxon>Sporolactobacillus</taxon>
    </lineage>
</organism>
<protein>
    <submittedName>
        <fullName evidence="1">Uncharacterized protein</fullName>
    </submittedName>
</protein>
<evidence type="ECO:0000313" key="1">
    <source>
        <dbReference type="EMBL" id="EST12235.1"/>
    </source>
</evidence>
<name>V6IY17_9BACL</name>